<evidence type="ECO:0000256" key="1">
    <source>
        <dbReference type="SAM" id="SignalP"/>
    </source>
</evidence>
<dbReference type="Proteomes" id="UP000324800">
    <property type="component" value="Unassembled WGS sequence"/>
</dbReference>
<gene>
    <name evidence="2" type="ORF">EZS28_018484</name>
</gene>
<dbReference type="Gene3D" id="2.120.10.30">
    <property type="entry name" value="TolB, C-terminal domain"/>
    <property type="match status" value="1"/>
</dbReference>
<keyword evidence="1" id="KW-0732">Signal</keyword>
<evidence type="ECO:0000313" key="3">
    <source>
        <dbReference type="Proteomes" id="UP000324800"/>
    </source>
</evidence>
<feature type="non-terminal residue" evidence="2">
    <location>
        <position position="183"/>
    </location>
</feature>
<reference evidence="2 3" key="1">
    <citation type="submission" date="2019-03" db="EMBL/GenBank/DDBJ databases">
        <title>Single cell metagenomics reveals metabolic interactions within the superorganism composed of flagellate Streblomastix strix and complex community of Bacteroidetes bacteria on its surface.</title>
        <authorList>
            <person name="Treitli S.C."/>
            <person name="Kolisko M."/>
            <person name="Husnik F."/>
            <person name="Keeling P."/>
            <person name="Hampl V."/>
        </authorList>
    </citation>
    <scope>NUCLEOTIDE SEQUENCE [LARGE SCALE GENOMIC DNA]</scope>
    <source>
        <strain evidence="2">ST1C</strain>
    </source>
</reference>
<sequence>MFIIIVLLALKTTADTFFNAEMSMQLEHIGQLNVAPNGQYAAYVQKHWIRSENSAKSVLHIIYPQNGTNIALKSEEPWSIGEFCWAPDSRHIAFTKSDDGHKGIYLLNVIQPTAPPLRFASFSQPISNLKWSSKGGIFLFSAHVYPGLTMNETQEFDEIKAQSPSDVLSFDRLPVYLWDEYLT</sequence>
<dbReference type="InterPro" id="IPR011042">
    <property type="entry name" value="6-blade_b-propeller_TolB-like"/>
</dbReference>
<accession>A0A5J4VU86</accession>
<comment type="caution">
    <text evidence="2">The sequence shown here is derived from an EMBL/GenBank/DDBJ whole genome shotgun (WGS) entry which is preliminary data.</text>
</comment>
<evidence type="ECO:0000313" key="2">
    <source>
        <dbReference type="EMBL" id="KAA6385990.1"/>
    </source>
</evidence>
<feature type="chain" id="PRO_5023911238" description="Dipeptidylpeptidase IV N-terminal domain-containing protein" evidence="1">
    <location>
        <begin position="17"/>
        <end position="183"/>
    </location>
</feature>
<name>A0A5J4VU86_9EUKA</name>
<dbReference type="EMBL" id="SNRW01005008">
    <property type="protein sequence ID" value="KAA6385990.1"/>
    <property type="molecule type" value="Genomic_DNA"/>
</dbReference>
<dbReference type="SUPFAM" id="SSF82171">
    <property type="entry name" value="DPP6 N-terminal domain-like"/>
    <property type="match status" value="1"/>
</dbReference>
<dbReference type="AlphaFoldDB" id="A0A5J4VU86"/>
<proteinExistence type="predicted"/>
<feature type="signal peptide" evidence="1">
    <location>
        <begin position="1"/>
        <end position="16"/>
    </location>
</feature>
<organism evidence="2 3">
    <name type="scientific">Streblomastix strix</name>
    <dbReference type="NCBI Taxonomy" id="222440"/>
    <lineage>
        <taxon>Eukaryota</taxon>
        <taxon>Metamonada</taxon>
        <taxon>Preaxostyla</taxon>
        <taxon>Oxymonadida</taxon>
        <taxon>Streblomastigidae</taxon>
        <taxon>Streblomastix</taxon>
    </lineage>
</organism>
<protein>
    <recommendedName>
        <fullName evidence="4">Dipeptidylpeptidase IV N-terminal domain-containing protein</fullName>
    </recommendedName>
</protein>
<evidence type="ECO:0008006" key="4">
    <source>
        <dbReference type="Google" id="ProtNLM"/>
    </source>
</evidence>